<protein>
    <submittedName>
        <fullName evidence="1">Uncharacterized protein</fullName>
    </submittedName>
</protein>
<accession>A0A6M5YY55</accession>
<name>A0A6M5YY55_9BACT</name>
<keyword evidence="2" id="KW-1185">Reference proteome</keyword>
<organism evidence="1 2">
    <name type="scientific">Frigoriglobus tundricola</name>
    <dbReference type="NCBI Taxonomy" id="2774151"/>
    <lineage>
        <taxon>Bacteria</taxon>
        <taxon>Pseudomonadati</taxon>
        <taxon>Planctomycetota</taxon>
        <taxon>Planctomycetia</taxon>
        <taxon>Gemmatales</taxon>
        <taxon>Gemmataceae</taxon>
        <taxon>Frigoriglobus</taxon>
    </lineage>
</organism>
<dbReference type="KEGG" id="ftj:FTUN_5723"/>
<dbReference type="Proteomes" id="UP000503447">
    <property type="component" value="Chromosome"/>
</dbReference>
<sequence>MAQSLLREKSFPGLEELHIAFGDWPDCDPVETTKQLRARYKRVIRH</sequence>
<proteinExistence type="predicted"/>
<dbReference type="AlphaFoldDB" id="A0A6M5YY55"/>
<gene>
    <name evidence="1" type="ORF">FTUN_5723</name>
</gene>
<dbReference type="EMBL" id="CP053452">
    <property type="protein sequence ID" value="QJW98143.1"/>
    <property type="molecule type" value="Genomic_DNA"/>
</dbReference>
<reference evidence="2" key="1">
    <citation type="submission" date="2020-05" db="EMBL/GenBank/DDBJ databases">
        <title>Frigoriglobus tundricola gen. nov., sp. nov., a psychrotolerant cellulolytic planctomycete of the family Gemmataceae with two divergent copies of 16S rRNA gene.</title>
        <authorList>
            <person name="Kulichevskaya I.S."/>
            <person name="Ivanova A.A."/>
            <person name="Naumoff D.G."/>
            <person name="Beletsky A.V."/>
            <person name="Rijpstra W.I.C."/>
            <person name="Sinninghe Damste J.S."/>
            <person name="Mardanov A.V."/>
            <person name="Ravin N.V."/>
            <person name="Dedysh S.N."/>
        </authorList>
    </citation>
    <scope>NUCLEOTIDE SEQUENCE [LARGE SCALE GENOMIC DNA]</scope>
    <source>
        <strain evidence="2">PL17</strain>
    </source>
</reference>
<evidence type="ECO:0000313" key="1">
    <source>
        <dbReference type="EMBL" id="QJW98143.1"/>
    </source>
</evidence>
<evidence type="ECO:0000313" key="2">
    <source>
        <dbReference type="Proteomes" id="UP000503447"/>
    </source>
</evidence>